<reference evidence="2 3" key="1">
    <citation type="submission" date="2017-02" db="EMBL/GenBank/DDBJ databases">
        <authorList>
            <person name="Peterson S.W."/>
        </authorList>
    </citation>
    <scope>NUCLEOTIDE SEQUENCE [LARGE SCALE GENOMIC DNA]</scope>
    <source>
        <strain evidence="2 3">VKM Ac-2059</strain>
    </source>
</reference>
<evidence type="ECO:0000313" key="3">
    <source>
        <dbReference type="Proteomes" id="UP000190857"/>
    </source>
</evidence>
<proteinExistence type="predicted"/>
<evidence type="ECO:0000256" key="1">
    <source>
        <dbReference type="SAM" id="Phobius"/>
    </source>
</evidence>
<dbReference type="AlphaFoldDB" id="A0A1T5K4P2"/>
<name>A0A1T5K4P2_9MICO</name>
<feature type="transmembrane region" description="Helical" evidence="1">
    <location>
        <begin position="28"/>
        <end position="47"/>
    </location>
</feature>
<keyword evidence="1" id="KW-0812">Transmembrane</keyword>
<dbReference type="EMBL" id="FUZP01000002">
    <property type="protein sequence ID" value="SKC58485.1"/>
    <property type="molecule type" value="Genomic_DNA"/>
</dbReference>
<protein>
    <submittedName>
        <fullName evidence="2">Uncharacterized protein</fullName>
    </submittedName>
</protein>
<keyword evidence="1" id="KW-0472">Membrane</keyword>
<organism evidence="2 3">
    <name type="scientific">Okibacterium fritillariae</name>
    <dbReference type="NCBI Taxonomy" id="123320"/>
    <lineage>
        <taxon>Bacteria</taxon>
        <taxon>Bacillati</taxon>
        <taxon>Actinomycetota</taxon>
        <taxon>Actinomycetes</taxon>
        <taxon>Micrococcales</taxon>
        <taxon>Microbacteriaceae</taxon>
        <taxon>Okibacterium</taxon>
    </lineage>
</organism>
<dbReference type="STRING" id="123320.SAMN06309945_1894"/>
<evidence type="ECO:0000313" key="2">
    <source>
        <dbReference type="EMBL" id="SKC58485.1"/>
    </source>
</evidence>
<keyword evidence="3" id="KW-1185">Reference proteome</keyword>
<accession>A0A1T5K4P2</accession>
<sequence length="51" mass="5566">MPLLIALIVIGIILLIVGGVVATLKFLIWLGLALVLIGAIIWLLRYIRSRA</sequence>
<keyword evidence="1" id="KW-1133">Transmembrane helix</keyword>
<gene>
    <name evidence="2" type="ORF">SAMN06309945_1894</name>
</gene>
<dbReference type="RefSeq" id="WP_179100273.1">
    <property type="nucleotide sequence ID" value="NZ_FUZP01000002.1"/>
</dbReference>
<dbReference type="Proteomes" id="UP000190857">
    <property type="component" value="Unassembled WGS sequence"/>
</dbReference>